<evidence type="ECO:0000256" key="1">
    <source>
        <dbReference type="ARBA" id="ARBA00004328"/>
    </source>
</evidence>
<evidence type="ECO:0000313" key="6">
    <source>
        <dbReference type="Proteomes" id="UP000324191"/>
    </source>
</evidence>
<sequence length="747" mass="81169">MNELFSQGGKGSTGILTNKQAVARHFGVKQSEVVYFSVGAVLSGYKVIYDKESQRAYSLPADLGAGTTAVSLSTAGVLVHSAGNVDLGALAVTREEYVTLPGSFSTGVTVNTKNELVTFTDGRYRWDGTLPKSVPVSSTPEESGGIGVGAWVSVGATSLITDLTKYGPTIDQIAHRVTTIKSFEEFGAIGDGVTNDTASMLEALVWLEGIPFGKLVGRPGAKYLITNSLVMKFDGSYTQDVMSTRYLDFTGTVIVAGANNITCIRMSHDFCHVINPTVINPSNHTDVIAYAIAPENETQTTVRVSQQFCVMENPRARGVKIGIKFKPGPTVGGSNSGAYYHSIMNPNFERVDCGFFFERSESGDNNNTRIHIYDPHHATGNCSFWIESTDSLRVFGGHSENITQGTWPADVPCAVRVVKTVSSDTQVAGNLRFYGYFGELCTRGYQIDDNVGTYNNFFDWSWVLLSQTPTRAVDKPFESLAEFDGVLVSSNWDTTQKNIAGCRRRESGKQAVIIQSDDTSPAEFYSDTKWKFTSTVLEAPVQDLRNDNSGIQLLGSTNAGILVDTTAGTKGVTLRSYDGKTSSGNPNGDLKIGGYNGFMPDTDNTTVLGYTSNRWSVVYAATGTISTSDETLKVKTPATNESAEREAANEIRNNIIRYKFTDAIKLKGEGSARVHFGVGAQTVGSILTKHGLKPEDYAFWCKDEWEASSEIIINPETLEEVVVVKPAGVRYGVRYDELIMFLMAYTD</sequence>
<dbReference type="Gene3D" id="4.10.1090.10">
    <property type="entry name" value="Endosialidase, domain 4"/>
    <property type="match status" value="1"/>
</dbReference>
<dbReference type="CDD" id="cd10144">
    <property type="entry name" value="Peptidase_S74_CIMCD"/>
    <property type="match status" value="1"/>
</dbReference>
<dbReference type="GO" id="GO:0051701">
    <property type="term" value="P:biological process involved in interaction with host"/>
    <property type="evidence" value="ECO:0007669"/>
    <property type="project" value="UniProtKB-ARBA"/>
</dbReference>
<feature type="domain" description="Peptidase S74" evidence="4">
    <location>
        <begin position="628"/>
        <end position="747"/>
    </location>
</feature>
<dbReference type="GO" id="GO:0098015">
    <property type="term" value="C:virus tail"/>
    <property type="evidence" value="ECO:0007669"/>
    <property type="project" value="UniProtKB-KW"/>
</dbReference>
<evidence type="ECO:0000256" key="2">
    <source>
        <dbReference type="ARBA" id="ARBA00022732"/>
    </source>
</evidence>
<dbReference type="InterPro" id="IPR040775">
    <property type="entry name" value="Tail_spike_N"/>
</dbReference>
<dbReference type="GO" id="GO:0019058">
    <property type="term" value="P:viral life cycle"/>
    <property type="evidence" value="ECO:0007669"/>
    <property type="project" value="UniProtKB-ARBA"/>
</dbReference>
<name>A0A5C0CDA0_9CAUD</name>
<dbReference type="InterPro" id="IPR030392">
    <property type="entry name" value="S74_ICA"/>
</dbReference>
<organism evidence="5 6">
    <name type="scientific">Salmonella phage SS3</name>
    <dbReference type="NCBI Taxonomy" id="2592215"/>
    <lineage>
        <taxon>Viruses</taxon>
        <taxon>Duplodnaviria</taxon>
        <taxon>Heunggongvirae</taxon>
        <taxon>Uroviricota</taxon>
        <taxon>Caudoviricetes</taxon>
        <taxon>Pantevenvirales</taxon>
        <taxon>Ackermannviridae</taxon>
        <taxon>Cvivirinae</taxon>
        <taxon>Kuttervirus</taxon>
        <taxon>Kuttervirus SS9</taxon>
    </lineage>
</organism>
<evidence type="ECO:0000313" key="5">
    <source>
        <dbReference type="EMBL" id="QEI24108.1"/>
    </source>
</evidence>
<dbReference type="Gene3D" id="2.160.20.10">
    <property type="entry name" value="Single-stranded right-handed beta-helix, Pectin lyase-like"/>
    <property type="match status" value="1"/>
</dbReference>
<keyword evidence="2" id="KW-1227">Viral tail protein</keyword>
<protein>
    <submittedName>
        <fullName evidence="5">Tail fibers protein</fullName>
    </submittedName>
</protein>
<dbReference type="InterPro" id="IPR044914">
    <property type="entry name" value="Endosialidase_C_dom_sf"/>
</dbReference>
<accession>A0A5C0CDA0</accession>
<dbReference type="EMBL" id="MK972698">
    <property type="protein sequence ID" value="QEI24108.1"/>
    <property type="molecule type" value="Genomic_DNA"/>
</dbReference>
<comment type="subcellular location">
    <subcellularLocation>
        <location evidence="1">Virion</location>
    </subcellularLocation>
</comment>
<evidence type="ECO:0000259" key="4">
    <source>
        <dbReference type="PROSITE" id="PS51688"/>
    </source>
</evidence>
<dbReference type="InterPro" id="IPR012334">
    <property type="entry name" value="Pectin_lyas_fold"/>
</dbReference>
<dbReference type="PROSITE" id="PS51688">
    <property type="entry name" value="ICA"/>
    <property type="match status" value="1"/>
</dbReference>
<dbReference type="Gene3D" id="2.10.10.80">
    <property type="match status" value="1"/>
</dbReference>
<evidence type="ECO:0000256" key="3">
    <source>
        <dbReference type="ARBA" id="ARBA00022844"/>
    </source>
</evidence>
<dbReference type="Pfam" id="PF18668">
    <property type="entry name" value="Tail_spike_N"/>
    <property type="match status" value="1"/>
</dbReference>
<dbReference type="Gene3D" id="3.30.2020.50">
    <property type="match status" value="1"/>
</dbReference>
<proteinExistence type="predicted"/>
<dbReference type="Proteomes" id="UP000324191">
    <property type="component" value="Segment"/>
</dbReference>
<keyword evidence="3" id="KW-0946">Virion</keyword>
<reference evidence="5 6" key="1">
    <citation type="submission" date="2019-05" db="EMBL/GenBank/DDBJ databases">
        <title>Salmonella bacteriophage diversity and host specificity revealed by physiological characterization and whole genome sequencing.</title>
        <authorList>
            <person name="Fong K."/>
            <person name="Tremblay D."/>
            <person name="Delaquis P."/>
            <person name="Moineau S."/>
            <person name="Goodridge L."/>
            <person name="Levesque R."/>
            <person name="Wang S."/>
        </authorList>
    </citation>
    <scope>NUCLEOTIDE SEQUENCE [LARGE SCALE GENOMIC DNA]</scope>
</reference>
<dbReference type="Gene3D" id="1.10.10.10">
    <property type="entry name" value="Winged helix-like DNA-binding domain superfamily/Winged helix DNA-binding domain"/>
    <property type="match status" value="1"/>
</dbReference>
<dbReference type="InterPro" id="IPR036388">
    <property type="entry name" value="WH-like_DNA-bd_sf"/>
</dbReference>